<feature type="compositionally biased region" description="Basic and acidic residues" evidence="7">
    <location>
        <begin position="53"/>
        <end position="72"/>
    </location>
</feature>
<feature type="non-terminal residue" evidence="9">
    <location>
        <position position="1"/>
    </location>
</feature>
<feature type="compositionally biased region" description="Basic residues" evidence="7">
    <location>
        <begin position="107"/>
        <end position="120"/>
    </location>
</feature>
<evidence type="ECO:0000256" key="2">
    <source>
        <dbReference type="ARBA" id="ARBA00022771"/>
    </source>
</evidence>
<comment type="function">
    <text evidence="4">Possible splicing regulator involved in the control of cellular survival.</text>
</comment>
<evidence type="ECO:0000256" key="3">
    <source>
        <dbReference type="ARBA" id="ARBA00022833"/>
    </source>
</evidence>
<keyword evidence="2 6" id="KW-0863">Zinc-finger</keyword>
<evidence type="ECO:0000256" key="4">
    <source>
        <dbReference type="ARBA" id="ARBA00037746"/>
    </source>
</evidence>
<reference evidence="9" key="1">
    <citation type="submission" date="2020-07" db="EMBL/GenBank/DDBJ databases">
        <title>Clarias magur genome sequencing, assembly and annotation.</title>
        <authorList>
            <person name="Kushwaha B."/>
            <person name="Kumar R."/>
            <person name="Das P."/>
            <person name="Joshi C.G."/>
            <person name="Kumar D."/>
            <person name="Nagpure N.S."/>
            <person name="Pandey M."/>
            <person name="Agarwal S."/>
            <person name="Srivastava S."/>
            <person name="Singh M."/>
            <person name="Sahoo L."/>
            <person name="Jayasankar P."/>
            <person name="Meher P.K."/>
            <person name="Koringa P.G."/>
            <person name="Iquebal M.A."/>
            <person name="Das S.P."/>
            <person name="Bit A."/>
            <person name="Patnaik S."/>
            <person name="Patel N."/>
            <person name="Shah T.M."/>
            <person name="Hinsu A."/>
            <person name="Jena J.K."/>
        </authorList>
    </citation>
    <scope>NUCLEOTIDE SEQUENCE</scope>
    <source>
        <strain evidence="9">CIFAMagur01</strain>
        <tissue evidence="9">Testis</tissue>
    </source>
</reference>
<feature type="compositionally biased region" description="Basic residues" evidence="7">
    <location>
        <begin position="73"/>
        <end position="92"/>
    </location>
</feature>
<organism evidence="9 10">
    <name type="scientific">Clarias magur</name>
    <name type="common">Asian catfish</name>
    <name type="synonym">Macropteronotus magur</name>
    <dbReference type="NCBI Taxonomy" id="1594786"/>
    <lineage>
        <taxon>Eukaryota</taxon>
        <taxon>Metazoa</taxon>
        <taxon>Chordata</taxon>
        <taxon>Craniata</taxon>
        <taxon>Vertebrata</taxon>
        <taxon>Euteleostomi</taxon>
        <taxon>Actinopterygii</taxon>
        <taxon>Neopterygii</taxon>
        <taxon>Teleostei</taxon>
        <taxon>Ostariophysi</taxon>
        <taxon>Siluriformes</taxon>
        <taxon>Clariidae</taxon>
        <taxon>Clarias</taxon>
    </lineage>
</organism>
<keyword evidence="10" id="KW-1185">Reference proteome</keyword>
<dbReference type="Proteomes" id="UP000727407">
    <property type="component" value="Unassembled WGS sequence"/>
</dbReference>
<evidence type="ECO:0000256" key="7">
    <source>
        <dbReference type="SAM" id="MobiDB-lite"/>
    </source>
</evidence>
<keyword evidence="1" id="KW-0479">Metal-binding</keyword>
<dbReference type="GO" id="GO:0008270">
    <property type="term" value="F:zinc ion binding"/>
    <property type="evidence" value="ECO:0007669"/>
    <property type="project" value="UniProtKB-KW"/>
</dbReference>
<dbReference type="PANTHER" id="PTHR31437:SF1">
    <property type="entry name" value="PROTEIN SREK1IP1"/>
    <property type="match status" value="1"/>
</dbReference>
<gene>
    <name evidence="9" type="primary">srek1ip1</name>
    <name evidence="9" type="ORF">DAT39_016410</name>
</gene>
<accession>A0A8J4UA28</accession>
<feature type="region of interest" description="Disordered" evidence="7">
    <location>
        <begin position="37"/>
        <end position="139"/>
    </location>
</feature>
<feature type="non-terminal residue" evidence="9">
    <location>
        <position position="232"/>
    </location>
</feature>
<evidence type="ECO:0000313" key="10">
    <source>
        <dbReference type="Proteomes" id="UP000727407"/>
    </source>
</evidence>
<proteinExistence type="predicted"/>
<name>A0A8J4UA28_CLAMG</name>
<evidence type="ECO:0000256" key="1">
    <source>
        <dbReference type="ARBA" id="ARBA00022723"/>
    </source>
</evidence>
<evidence type="ECO:0000256" key="5">
    <source>
        <dbReference type="ARBA" id="ARBA00039180"/>
    </source>
</evidence>
<keyword evidence="3" id="KW-0862">Zinc</keyword>
<dbReference type="PANTHER" id="PTHR31437">
    <property type="entry name" value="SREK1IP1 FAMILY MEMBER"/>
    <property type="match status" value="1"/>
</dbReference>
<dbReference type="PROSITE" id="PS50158">
    <property type="entry name" value="ZF_CCHC"/>
    <property type="match status" value="1"/>
</dbReference>
<dbReference type="InterPro" id="IPR001878">
    <property type="entry name" value="Znf_CCHC"/>
</dbReference>
<comment type="caution">
    <text evidence="9">The sequence shown here is derived from an EMBL/GenBank/DDBJ whole genome shotgun (WGS) entry which is preliminary data.</text>
</comment>
<evidence type="ECO:0000256" key="6">
    <source>
        <dbReference type="PROSITE-ProRule" id="PRU00047"/>
    </source>
</evidence>
<sequence>VNKDNIRAGCKRCGYPGHLTFECRNFVRVDPRKDIVLDVSSTSSEESEEEERQQDVRKEKIFGSSRSKDSRKEKHKKRSKERSHRKAKKRSHSSSDDDDDDEEDASRKKKKKSHKKKGKKEKREKEKRSMKKRRVRAGKRVQMQVMSPGEVETLINLQQLLFGSLQVDSWSLCACKISTCDCKGATKTRPWAGKLNIAAYSAAPVRSHMGECCLCGLGMPMRSVYRTKYNLA</sequence>
<feature type="domain" description="CCHC-type" evidence="8">
    <location>
        <begin position="10"/>
        <end position="25"/>
    </location>
</feature>
<feature type="compositionally biased region" description="Basic residues" evidence="7">
    <location>
        <begin position="128"/>
        <end position="139"/>
    </location>
</feature>
<dbReference type="OrthoDB" id="5596742at2759"/>
<dbReference type="GO" id="GO:0003676">
    <property type="term" value="F:nucleic acid binding"/>
    <property type="evidence" value="ECO:0007669"/>
    <property type="project" value="InterPro"/>
</dbReference>
<protein>
    <recommendedName>
        <fullName evidence="5">Protein SREK1IP1</fullName>
    </recommendedName>
</protein>
<evidence type="ECO:0000313" key="9">
    <source>
        <dbReference type="EMBL" id="KAF5893889.1"/>
    </source>
</evidence>
<dbReference type="EMBL" id="QNUK01000406">
    <property type="protein sequence ID" value="KAF5893889.1"/>
    <property type="molecule type" value="Genomic_DNA"/>
</dbReference>
<dbReference type="AlphaFoldDB" id="A0A8J4UA28"/>
<evidence type="ECO:0000259" key="8">
    <source>
        <dbReference type="PROSITE" id="PS50158"/>
    </source>
</evidence>